<keyword evidence="2" id="KW-1185">Reference proteome</keyword>
<dbReference type="EMBL" id="BAABAK010000002">
    <property type="protein sequence ID" value="GAA3953321.1"/>
    <property type="molecule type" value="Genomic_DNA"/>
</dbReference>
<organism evidence="1 2">
    <name type="scientific">Pedobacter ginsengiterrae</name>
    <dbReference type="NCBI Taxonomy" id="871696"/>
    <lineage>
        <taxon>Bacteria</taxon>
        <taxon>Pseudomonadati</taxon>
        <taxon>Bacteroidota</taxon>
        <taxon>Sphingobacteriia</taxon>
        <taxon>Sphingobacteriales</taxon>
        <taxon>Sphingobacteriaceae</taxon>
        <taxon>Pedobacter</taxon>
    </lineage>
</organism>
<protein>
    <submittedName>
        <fullName evidence="1">Uncharacterized protein</fullName>
    </submittedName>
</protein>
<gene>
    <name evidence="1" type="ORF">GCM10022246_04310</name>
</gene>
<name>A0ABP7NSM4_9SPHI</name>
<reference evidence="2" key="1">
    <citation type="journal article" date="2019" name="Int. J. Syst. Evol. Microbiol.">
        <title>The Global Catalogue of Microorganisms (GCM) 10K type strain sequencing project: providing services to taxonomists for standard genome sequencing and annotation.</title>
        <authorList>
            <consortium name="The Broad Institute Genomics Platform"/>
            <consortium name="The Broad Institute Genome Sequencing Center for Infectious Disease"/>
            <person name="Wu L."/>
            <person name="Ma J."/>
        </authorList>
    </citation>
    <scope>NUCLEOTIDE SEQUENCE [LARGE SCALE GENOMIC DNA]</scope>
    <source>
        <strain evidence="2">JCM 17338</strain>
    </source>
</reference>
<dbReference type="Proteomes" id="UP001501081">
    <property type="component" value="Unassembled WGS sequence"/>
</dbReference>
<proteinExistence type="predicted"/>
<comment type="caution">
    <text evidence="1">The sequence shown here is derived from an EMBL/GenBank/DDBJ whole genome shotgun (WGS) entry which is preliminary data.</text>
</comment>
<evidence type="ECO:0000313" key="1">
    <source>
        <dbReference type="EMBL" id="GAA3953321.1"/>
    </source>
</evidence>
<accession>A0ABP7NSM4</accession>
<sequence>MTIEAEQSPTKGRGNFDVILFLVFTFDKWELNRSLIILPTFSPILFHENILTDEFISLTDKTYLLAEKPFHSIDIRATFDI</sequence>
<evidence type="ECO:0000313" key="2">
    <source>
        <dbReference type="Proteomes" id="UP001501081"/>
    </source>
</evidence>